<keyword evidence="3" id="KW-1185">Reference proteome</keyword>
<reference evidence="3" key="1">
    <citation type="journal article" date="2019" name="Curr. Biol.">
        <title>Genome Sequence of Striga asiatica Provides Insight into the Evolution of Plant Parasitism.</title>
        <authorList>
            <person name="Yoshida S."/>
            <person name="Kim S."/>
            <person name="Wafula E.K."/>
            <person name="Tanskanen J."/>
            <person name="Kim Y.M."/>
            <person name="Honaas L."/>
            <person name="Yang Z."/>
            <person name="Spallek T."/>
            <person name="Conn C.E."/>
            <person name="Ichihashi Y."/>
            <person name="Cheong K."/>
            <person name="Cui S."/>
            <person name="Der J.P."/>
            <person name="Gundlach H."/>
            <person name="Jiao Y."/>
            <person name="Hori C."/>
            <person name="Ishida J.K."/>
            <person name="Kasahara H."/>
            <person name="Kiba T."/>
            <person name="Kim M.S."/>
            <person name="Koo N."/>
            <person name="Laohavisit A."/>
            <person name="Lee Y.H."/>
            <person name="Lumba S."/>
            <person name="McCourt P."/>
            <person name="Mortimer J.C."/>
            <person name="Mutuku J.M."/>
            <person name="Nomura T."/>
            <person name="Sasaki-Sekimoto Y."/>
            <person name="Seto Y."/>
            <person name="Wang Y."/>
            <person name="Wakatake T."/>
            <person name="Sakakibara H."/>
            <person name="Demura T."/>
            <person name="Yamaguchi S."/>
            <person name="Yoneyama K."/>
            <person name="Manabe R.I."/>
            <person name="Nelson D.C."/>
            <person name="Schulman A.H."/>
            <person name="Timko M.P."/>
            <person name="dePamphilis C.W."/>
            <person name="Choi D."/>
            <person name="Shirasu K."/>
        </authorList>
    </citation>
    <scope>NUCLEOTIDE SEQUENCE [LARGE SCALE GENOMIC DNA]</scope>
    <source>
        <strain evidence="3">cv. UVA1</strain>
    </source>
</reference>
<accession>A0A5A7Q860</accession>
<organism evidence="2 3">
    <name type="scientific">Striga asiatica</name>
    <name type="common">Asiatic witchweed</name>
    <name type="synonym">Buchnera asiatica</name>
    <dbReference type="NCBI Taxonomy" id="4170"/>
    <lineage>
        <taxon>Eukaryota</taxon>
        <taxon>Viridiplantae</taxon>
        <taxon>Streptophyta</taxon>
        <taxon>Embryophyta</taxon>
        <taxon>Tracheophyta</taxon>
        <taxon>Spermatophyta</taxon>
        <taxon>Magnoliopsida</taxon>
        <taxon>eudicotyledons</taxon>
        <taxon>Gunneridae</taxon>
        <taxon>Pentapetalae</taxon>
        <taxon>asterids</taxon>
        <taxon>lamiids</taxon>
        <taxon>Lamiales</taxon>
        <taxon>Orobanchaceae</taxon>
        <taxon>Buchnereae</taxon>
        <taxon>Striga</taxon>
    </lineage>
</organism>
<dbReference type="EMBL" id="BKCP01006095">
    <property type="protein sequence ID" value="GER41439.1"/>
    <property type="molecule type" value="Genomic_DNA"/>
</dbReference>
<protein>
    <submittedName>
        <fullName evidence="2">Small G protein family protein / RhoGAP family protein</fullName>
    </submittedName>
</protein>
<feature type="compositionally biased region" description="Polar residues" evidence="1">
    <location>
        <begin position="145"/>
        <end position="157"/>
    </location>
</feature>
<sequence length="188" mass="20644">MNTRSSGHKPLTYNPEITRKDKENRRLARLAKESQENRERDYPAPLNYPRTAAVLIQTGCTTNGDRNVAVPFQVARFAITGPPRQPSSDPNPVNPSAPAPLLSALKPTSPSPVHGHSSVDHIKPAPVCFRVAADEPTLPVTRTSFRTASGTTVSRTRASPEYSGLSGLVRAHHRLEELEREQQRVPTD</sequence>
<feature type="region of interest" description="Disordered" evidence="1">
    <location>
        <begin position="145"/>
        <end position="168"/>
    </location>
</feature>
<name>A0A5A7Q860_STRAF</name>
<dbReference type="AlphaFoldDB" id="A0A5A7Q860"/>
<gene>
    <name evidence="2" type="ORF">STAS_18155</name>
</gene>
<proteinExistence type="predicted"/>
<evidence type="ECO:0000256" key="1">
    <source>
        <dbReference type="SAM" id="MobiDB-lite"/>
    </source>
</evidence>
<comment type="caution">
    <text evidence="2">The sequence shown here is derived from an EMBL/GenBank/DDBJ whole genome shotgun (WGS) entry which is preliminary data.</text>
</comment>
<evidence type="ECO:0000313" key="3">
    <source>
        <dbReference type="Proteomes" id="UP000325081"/>
    </source>
</evidence>
<feature type="region of interest" description="Disordered" evidence="1">
    <location>
        <begin position="80"/>
        <end position="118"/>
    </location>
</feature>
<dbReference type="Proteomes" id="UP000325081">
    <property type="component" value="Unassembled WGS sequence"/>
</dbReference>
<feature type="region of interest" description="Disordered" evidence="1">
    <location>
        <begin position="1"/>
        <end position="24"/>
    </location>
</feature>
<evidence type="ECO:0000313" key="2">
    <source>
        <dbReference type="EMBL" id="GER41439.1"/>
    </source>
</evidence>